<organism evidence="1 2">
    <name type="scientific">Hordeum vulgare subsp. vulgare</name>
    <name type="common">Domesticated barley</name>
    <dbReference type="NCBI Taxonomy" id="112509"/>
    <lineage>
        <taxon>Eukaryota</taxon>
        <taxon>Viridiplantae</taxon>
        <taxon>Streptophyta</taxon>
        <taxon>Embryophyta</taxon>
        <taxon>Tracheophyta</taxon>
        <taxon>Spermatophyta</taxon>
        <taxon>Magnoliopsida</taxon>
        <taxon>Liliopsida</taxon>
        <taxon>Poales</taxon>
        <taxon>Poaceae</taxon>
        <taxon>BOP clade</taxon>
        <taxon>Pooideae</taxon>
        <taxon>Triticodae</taxon>
        <taxon>Triticeae</taxon>
        <taxon>Hordeinae</taxon>
        <taxon>Hordeum</taxon>
    </lineage>
</organism>
<accession>A0A8I6YLA6</accession>
<dbReference type="EnsemblPlants" id="HORVU.MOREX.r3.6HG0607600.1">
    <property type="protein sequence ID" value="HORVU.MOREX.r3.6HG0607600.1.CDS1"/>
    <property type="gene ID" value="HORVU.MOREX.r3.6HG0607600"/>
</dbReference>
<name>A0A8I6YLA6_HORVV</name>
<dbReference type="Gramene" id="HORVU.MOREX.r2.6HG0503740.1">
    <property type="protein sequence ID" value="HORVU.MOREX.r2.6HG0503740.1.CDS.1"/>
    <property type="gene ID" value="HORVU.MOREX.r2.6HG0503740"/>
</dbReference>
<reference evidence="1" key="3">
    <citation type="submission" date="2022-01" db="UniProtKB">
        <authorList>
            <consortium name="EnsemblPlants"/>
        </authorList>
    </citation>
    <scope>IDENTIFICATION</scope>
    <source>
        <strain evidence="1">subsp. vulgare</strain>
    </source>
</reference>
<sequence length="129" mass="14901">MRVGLILDTANSKPTDQWVLAKLQSPFLSAYASCIKLSAGNDYVCLAHTTGGLSCTHPLRRFEIQNTTRLFIYSCSYPWFDFFNQLCKAEDEMVRWPIINSIQLLFLLFYCMVVERTKRPAADQFVDFQ</sequence>
<proteinExistence type="predicted"/>
<dbReference type="AlphaFoldDB" id="A0A8I6YLA6"/>
<dbReference type="Gramene" id="HORVU.MOREX.r3.6HG0607600.1">
    <property type="protein sequence ID" value="HORVU.MOREX.r3.6HG0607600.1.CDS1"/>
    <property type="gene ID" value="HORVU.MOREX.r3.6HG0607600"/>
</dbReference>
<protein>
    <submittedName>
        <fullName evidence="1">Uncharacterized protein</fullName>
    </submittedName>
</protein>
<keyword evidence="2" id="KW-1185">Reference proteome</keyword>
<reference evidence="2" key="1">
    <citation type="journal article" date="2012" name="Nature">
        <title>A physical, genetic and functional sequence assembly of the barley genome.</title>
        <authorList>
            <consortium name="The International Barley Genome Sequencing Consortium"/>
            <person name="Mayer K.F."/>
            <person name="Waugh R."/>
            <person name="Brown J.W."/>
            <person name="Schulman A."/>
            <person name="Langridge P."/>
            <person name="Platzer M."/>
            <person name="Fincher G.B."/>
            <person name="Muehlbauer G.J."/>
            <person name="Sato K."/>
            <person name="Close T.J."/>
            <person name="Wise R.P."/>
            <person name="Stein N."/>
        </authorList>
    </citation>
    <scope>NUCLEOTIDE SEQUENCE [LARGE SCALE GENOMIC DNA]</scope>
    <source>
        <strain evidence="2">cv. Morex</strain>
    </source>
</reference>
<evidence type="ECO:0000313" key="2">
    <source>
        <dbReference type="Proteomes" id="UP000011116"/>
    </source>
</evidence>
<evidence type="ECO:0000313" key="1">
    <source>
        <dbReference type="EnsemblPlants" id="HORVU.MOREX.r3.6HG0607600.1.CDS1"/>
    </source>
</evidence>
<reference evidence="1" key="2">
    <citation type="submission" date="2020-10" db="EMBL/GenBank/DDBJ databases">
        <authorList>
            <person name="Scholz U."/>
            <person name="Mascher M."/>
            <person name="Fiebig A."/>
        </authorList>
    </citation>
    <scope>NUCLEOTIDE SEQUENCE [LARGE SCALE GENOMIC DNA]</scope>
    <source>
        <strain evidence="1">cv. Morex</strain>
    </source>
</reference>
<dbReference type="Proteomes" id="UP000011116">
    <property type="component" value="Chromosome 6H"/>
</dbReference>